<dbReference type="AlphaFoldDB" id="A0A7I4D1F1"/>
<organism evidence="2 3">
    <name type="scientific">Physcomitrium patens</name>
    <name type="common">Spreading-leaved earth moss</name>
    <name type="synonym">Physcomitrella patens</name>
    <dbReference type="NCBI Taxonomy" id="3218"/>
    <lineage>
        <taxon>Eukaryota</taxon>
        <taxon>Viridiplantae</taxon>
        <taxon>Streptophyta</taxon>
        <taxon>Embryophyta</taxon>
        <taxon>Bryophyta</taxon>
        <taxon>Bryophytina</taxon>
        <taxon>Bryopsida</taxon>
        <taxon>Funariidae</taxon>
        <taxon>Funariales</taxon>
        <taxon>Funariaceae</taxon>
        <taxon>Physcomitrium</taxon>
    </lineage>
</organism>
<reference evidence="2" key="3">
    <citation type="submission" date="2020-12" db="UniProtKB">
        <authorList>
            <consortium name="EnsemblPlants"/>
        </authorList>
    </citation>
    <scope>IDENTIFICATION</scope>
</reference>
<dbReference type="Pfam" id="PF25335">
    <property type="entry name" value="GRDP_C"/>
    <property type="match status" value="1"/>
</dbReference>
<dbReference type="PANTHER" id="PTHR34365:SF2">
    <property type="entry name" value="ENOLASE (DUF1399)"/>
    <property type="match status" value="1"/>
</dbReference>
<dbReference type="InParanoid" id="A0A7I4D1F1"/>
<dbReference type="Pfam" id="PF07173">
    <property type="entry name" value="GRDP-like"/>
    <property type="match status" value="1"/>
</dbReference>
<dbReference type="Proteomes" id="UP000006727">
    <property type="component" value="Chromosome 25"/>
</dbReference>
<evidence type="ECO:0000259" key="1">
    <source>
        <dbReference type="Pfam" id="PF25335"/>
    </source>
</evidence>
<proteinExistence type="predicted"/>
<dbReference type="FunCoup" id="A0A7I4D1F1">
    <property type="interactions" value="746"/>
</dbReference>
<dbReference type="PANTHER" id="PTHR34365">
    <property type="entry name" value="ENOLASE (DUF1399)"/>
    <property type="match status" value="1"/>
</dbReference>
<dbReference type="RefSeq" id="XP_073387555.1">
    <property type="nucleotide sequence ID" value="XM_073531454.1"/>
</dbReference>
<gene>
    <name evidence="2" type="primary">LOC112277262</name>
</gene>
<feature type="domain" description="GRPD C-terminal" evidence="1">
    <location>
        <begin position="549"/>
        <end position="712"/>
    </location>
</feature>
<reference evidence="2 3" key="2">
    <citation type="journal article" date="2018" name="Plant J.">
        <title>The Physcomitrella patens chromosome-scale assembly reveals moss genome structure and evolution.</title>
        <authorList>
            <person name="Lang D."/>
            <person name="Ullrich K.K."/>
            <person name="Murat F."/>
            <person name="Fuchs J."/>
            <person name="Jenkins J."/>
            <person name="Haas F.B."/>
            <person name="Piednoel M."/>
            <person name="Gundlach H."/>
            <person name="Van Bel M."/>
            <person name="Meyberg R."/>
            <person name="Vives C."/>
            <person name="Morata J."/>
            <person name="Symeonidi A."/>
            <person name="Hiss M."/>
            <person name="Muchero W."/>
            <person name="Kamisugi Y."/>
            <person name="Saleh O."/>
            <person name="Blanc G."/>
            <person name="Decker E.L."/>
            <person name="van Gessel N."/>
            <person name="Grimwood J."/>
            <person name="Hayes R.D."/>
            <person name="Graham S.W."/>
            <person name="Gunter L.E."/>
            <person name="McDaniel S.F."/>
            <person name="Hoernstein S.N.W."/>
            <person name="Larsson A."/>
            <person name="Li F.W."/>
            <person name="Perroud P.F."/>
            <person name="Phillips J."/>
            <person name="Ranjan P."/>
            <person name="Rokshar D.S."/>
            <person name="Rothfels C.J."/>
            <person name="Schneider L."/>
            <person name="Shu S."/>
            <person name="Stevenson D.W."/>
            <person name="Thummler F."/>
            <person name="Tillich M."/>
            <person name="Villarreal Aguilar J.C."/>
            <person name="Widiez T."/>
            <person name="Wong G.K."/>
            <person name="Wymore A."/>
            <person name="Zhang Y."/>
            <person name="Zimmer A.D."/>
            <person name="Quatrano R.S."/>
            <person name="Mayer K.F.X."/>
            <person name="Goodstein D."/>
            <person name="Casacuberta J.M."/>
            <person name="Vandepoele K."/>
            <person name="Reski R."/>
            <person name="Cuming A.C."/>
            <person name="Tuskan G.A."/>
            <person name="Maumus F."/>
            <person name="Salse J."/>
            <person name="Schmutz J."/>
            <person name="Rensing S.A."/>
        </authorList>
    </citation>
    <scope>NUCLEOTIDE SEQUENCE [LARGE SCALE GENOMIC DNA]</scope>
    <source>
        <strain evidence="2 3">cv. Gransden 2004</strain>
    </source>
</reference>
<keyword evidence="3" id="KW-1185">Reference proteome</keyword>
<protein>
    <recommendedName>
        <fullName evidence="1">GRPD C-terminal domain-containing protein</fullName>
    </recommendedName>
</protein>
<sequence>MCILTDFVATRMICDAMDKSQKCLQKERSHHEEELRCARTVEISVDLVFAAKRLLCFLRTIDSITSLHSYTPTVLRAIQRYRNCWMPLAAEAGNSECKLGDKTGTALLPSVDVQWVWHCHCLSPMAYRDFCKSKYGRVIDCPLLPDTAIEDAARNRCRKIWNERYKDEPFDIVLNLWGSTEDTTSAFPAEEPPVPEISELVAVITRQSSFYYHISQPYMWEEAFLQASLERYKCFLHIVNKSRGSIMCVPTYDIDLIWHAHQVSPVAYARDTKALLGCVVDHDDSMERGPNTKLGDSFEDTTQLWESTFGHPYERAGSLYKGSKPVNLPAPHDGSDGQQILEWVPVTLPSEFRLPDVNLKFPCLVPRRIVQVGIFIKSETNVINETKQKIVLSVRLRALQAHKLLKLDAAVVPFASNPQWQKLWLLHCEMATRGFVLEVRCQLEGCLGTLNQSKVIGSKELTWEALQNSPMLSTNTLIELTEKRWVMERKKYPLQLRLGVSIAPPVQGPYLLKSVPDRVTDDAGAMLSNLILRMNKYEPQRGRWISRTVLNHMGKECFVIRIRVAKGIWRKNGDRPEGVDWNERVIDVCEGGWTYVAGSIGYAPHKIVGTATPCADDLEHYRLSWHLSTGDSLVISRPLEVETDWEHYLEFRLMGSYTNLVRLINGRKLQYEVPNATLQEEEGFVTLIRYNAQAPQGKATALFNWRVSAMEIHPEEDVVLVLLLCTATMRSVADFGGKHHGNLFAQRRHKESKPGQKDWGSVAVENAASQSNLATWYLNTPRFTDTDEGPQSTQLHHTGPTGGACGSSCQAGEGIWSNAERASVKHQGWKQVANDSSKGSIGVWGRRTGSGIQMDLSRIAR</sequence>
<accession>A0A7I4D1F1</accession>
<dbReference type="GeneID" id="112277262"/>
<dbReference type="EnsemblPlants" id="Pp3c25_8040V3.4">
    <property type="protein sequence ID" value="Pp3c25_8040V3.4"/>
    <property type="gene ID" value="Pp3c25_8040"/>
</dbReference>
<evidence type="ECO:0000313" key="2">
    <source>
        <dbReference type="EnsemblPlants" id="Pp3c25_8040V3.4"/>
    </source>
</evidence>
<dbReference type="InterPro" id="IPR057518">
    <property type="entry name" value="GRDP_C"/>
</dbReference>
<dbReference type="Gramene" id="Pp3c25_8040V3.4">
    <property type="protein sequence ID" value="Pp3c25_8040V3.4"/>
    <property type="gene ID" value="Pp3c25_8040"/>
</dbReference>
<reference evidence="2 3" key="1">
    <citation type="journal article" date="2008" name="Science">
        <title>The Physcomitrella genome reveals evolutionary insights into the conquest of land by plants.</title>
        <authorList>
            <person name="Rensing S."/>
            <person name="Lang D."/>
            <person name="Zimmer A."/>
            <person name="Terry A."/>
            <person name="Salamov A."/>
            <person name="Shapiro H."/>
            <person name="Nishiyama T."/>
            <person name="Perroud P.-F."/>
            <person name="Lindquist E."/>
            <person name="Kamisugi Y."/>
            <person name="Tanahashi T."/>
            <person name="Sakakibara K."/>
            <person name="Fujita T."/>
            <person name="Oishi K."/>
            <person name="Shin-I T."/>
            <person name="Kuroki Y."/>
            <person name="Toyoda A."/>
            <person name="Suzuki Y."/>
            <person name="Hashimoto A."/>
            <person name="Yamaguchi K."/>
            <person name="Sugano A."/>
            <person name="Kohara Y."/>
            <person name="Fujiyama A."/>
            <person name="Anterola A."/>
            <person name="Aoki S."/>
            <person name="Ashton N."/>
            <person name="Barbazuk W.B."/>
            <person name="Barker E."/>
            <person name="Bennetzen J."/>
            <person name="Bezanilla M."/>
            <person name="Blankenship R."/>
            <person name="Cho S.H."/>
            <person name="Dutcher S."/>
            <person name="Estelle M."/>
            <person name="Fawcett J.A."/>
            <person name="Gundlach H."/>
            <person name="Hanada K."/>
            <person name="Heyl A."/>
            <person name="Hicks K.A."/>
            <person name="Hugh J."/>
            <person name="Lohr M."/>
            <person name="Mayer K."/>
            <person name="Melkozernov A."/>
            <person name="Murata T."/>
            <person name="Nelson D."/>
            <person name="Pils B."/>
            <person name="Prigge M."/>
            <person name="Reiss B."/>
            <person name="Renner T."/>
            <person name="Rombauts S."/>
            <person name="Rushton P."/>
            <person name="Sanderfoot A."/>
            <person name="Schween G."/>
            <person name="Shiu S.-H."/>
            <person name="Stueber K."/>
            <person name="Theodoulou F.L."/>
            <person name="Tu H."/>
            <person name="Van de Peer Y."/>
            <person name="Verrier P.J."/>
            <person name="Waters E."/>
            <person name="Wood A."/>
            <person name="Yang L."/>
            <person name="Cove D."/>
            <person name="Cuming A."/>
            <person name="Hasebe M."/>
            <person name="Lucas S."/>
            <person name="Mishler D.B."/>
            <person name="Reski R."/>
            <person name="Grigoriev I."/>
            <person name="Quatrano R.S."/>
            <person name="Boore J.L."/>
        </authorList>
    </citation>
    <scope>NUCLEOTIDE SEQUENCE [LARGE SCALE GENOMIC DNA]</scope>
    <source>
        <strain evidence="2 3">cv. Gransden 2004</strain>
    </source>
</reference>
<dbReference type="InterPro" id="IPR009836">
    <property type="entry name" value="GRDP-like"/>
</dbReference>
<evidence type="ECO:0000313" key="3">
    <source>
        <dbReference type="Proteomes" id="UP000006727"/>
    </source>
</evidence>
<name>A0A7I4D1F1_PHYPA</name>
<dbReference type="EMBL" id="ABEU02000025">
    <property type="status" value="NOT_ANNOTATED_CDS"/>
    <property type="molecule type" value="Genomic_DNA"/>
</dbReference>